<feature type="region of interest" description="Disordered" evidence="1">
    <location>
        <begin position="37"/>
        <end position="88"/>
    </location>
</feature>
<keyword evidence="3" id="KW-1185">Reference proteome</keyword>
<proteinExistence type="predicted"/>
<gene>
    <name evidence="2" type="ORF">DFH07DRAFT_777388</name>
</gene>
<comment type="caution">
    <text evidence="2">The sequence shown here is derived from an EMBL/GenBank/DDBJ whole genome shotgun (WGS) entry which is preliminary data.</text>
</comment>
<evidence type="ECO:0000313" key="2">
    <source>
        <dbReference type="EMBL" id="KAJ7743472.1"/>
    </source>
</evidence>
<dbReference type="Proteomes" id="UP001215280">
    <property type="component" value="Unassembled WGS sequence"/>
</dbReference>
<accession>A0AAD7IHU9</accession>
<reference evidence="2" key="1">
    <citation type="submission" date="2023-03" db="EMBL/GenBank/DDBJ databases">
        <title>Massive genome expansion in bonnet fungi (Mycena s.s.) driven by repeated elements and novel gene families across ecological guilds.</title>
        <authorList>
            <consortium name="Lawrence Berkeley National Laboratory"/>
            <person name="Harder C.B."/>
            <person name="Miyauchi S."/>
            <person name="Viragh M."/>
            <person name="Kuo A."/>
            <person name="Thoen E."/>
            <person name="Andreopoulos B."/>
            <person name="Lu D."/>
            <person name="Skrede I."/>
            <person name="Drula E."/>
            <person name="Henrissat B."/>
            <person name="Morin E."/>
            <person name="Kohler A."/>
            <person name="Barry K."/>
            <person name="LaButti K."/>
            <person name="Morin E."/>
            <person name="Salamov A."/>
            <person name="Lipzen A."/>
            <person name="Mereny Z."/>
            <person name="Hegedus B."/>
            <person name="Baldrian P."/>
            <person name="Stursova M."/>
            <person name="Weitz H."/>
            <person name="Taylor A."/>
            <person name="Grigoriev I.V."/>
            <person name="Nagy L.G."/>
            <person name="Martin F."/>
            <person name="Kauserud H."/>
        </authorList>
    </citation>
    <scope>NUCLEOTIDE SEQUENCE</scope>
    <source>
        <strain evidence="2">CBHHK188m</strain>
    </source>
</reference>
<dbReference type="AlphaFoldDB" id="A0AAD7IHU9"/>
<protein>
    <submittedName>
        <fullName evidence="2">Uncharacterized protein</fullName>
    </submittedName>
</protein>
<name>A0AAD7IHU9_9AGAR</name>
<evidence type="ECO:0000256" key="1">
    <source>
        <dbReference type="SAM" id="MobiDB-lite"/>
    </source>
</evidence>
<sequence length="181" mass="20207">MYREVGQGPTRAAKWTRAGTRITKMSWEEAATRCYVKGRRPGAGKGRETGPVQAQESQKQAGKLLPGKKARGQQGLQNGPRTGKKLLPGALGTASRRIVAMEGADRCYVKGRRPWASKGHEMGLAQAPESKNELGEKQWCYQMKYLRVLRWECLEVLTVWESNEGPHGFDQKPTEDKIPLD</sequence>
<evidence type="ECO:0000313" key="3">
    <source>
        <dbReference type="Proteomes" id="UP001215280"/>
    </source>
</evidence>
<dbReference type="EMBL" id="JARJLG010000112">
    <property type="protein sequence ID" value="KAJ7743472.1"/>
    <property type="molecule type" value="Genomic_DNA"/>
</dbReference>
<organism evidence="2 3">
    <name type="scientific">Mycena maculata</name>
    <dbReference type="NCBI Taxonomy" id="230809"/>
    <lineage>
        <taxon>Eukaryota</taxon>
        <taxon>Fungi</taxon>
        <taxon>Dikarya</taxon>
        <taxon>Basidiomycota</taxon>
        <taxon>Agaricomycotina</taxon>
        <taxon>Agaricomycetes</taxon>
        <taxon>Agaricomycetidae</taxon>
        <taxon>Agaricales</taxon>
        <taxon>Marasmiineae</taxon>
        <taxon>Mycenaceae</taxon>
        <taxon>Mycena</taxon>
    </lineage>
</organism>